<reference evidence="2 4" key="3">
    <citation type="submission" date="2019-07" db="EMBL/GenBank/DDBJ databases">
        <title>Criibacterium bergeronii gen. nov., sp. nov. isolated from human clinical samples.</title>
        <authorList>
            <person name="Maheux A.F."/>
            <person name="Boudreau D.K."/>
            <person name="Berube E."/>
            <person name="Brodeur S."/>
            <person name="Bernard K.A."/>
            <person name="Abed J.Y."/>
            <person name="Ducrey E."/>
            <person name="Guay E.F."/>
            <person name="Raymond F."/>
            <person name="Corbeil J."/>
            <person name="Domingo M.-C."/>
            <person name="Roy P.H."/>
            <person name="Boissinot M."/>
            <person name="Tocheva E.I."/>
            <person name="Omar R.F."/>
        </authorList>
    </citation>
    <scope>NUCLEOTIDE SEQUENCE [LARGE SCALE GENOMIC DNA]</scope>
    <source>
        <strain evidence="2 4">CCRI-24246</strain>
    </source>
</reference>
<reference evidence="1 3" key="1">
    <citation type="journal article" date="2016" name="Genome Announc.">
        <title>Draft Genome Sequence of Criibacterium bergeronii gen. nov., sp. nov., Strain CCRI-22567T, Isolated from a Vaginal Sample from a Woman with Bacterial Vaginosis.</title>
        <authorList>
            <person name="Maheux A.F."/>
            <person name="Berube E."/>
            <person name="Boudreau D.K."/>
            <person name="Raymond F."/>
            <person name="Corbeil J."/>
            <person name="Roy P.H."/>
            <person name="Boissinot M."/>
            <person name="Omar R.F."/>
        </authorList>
    </citation>
    <scope>NUCLEOTIDE SEQUENCE [LARGE SCALE GENOMIC DNA]</scope>
    <source>
        <strain evidence="1 3">CCRI-22567</strain>
    </source>
</reference>
<dbReference type="InterPro" id="IPR025906">
    <property type="entry name" value="YjfB_motility"/>
</dbReference>
<dbReference type="Pfam" id="PF14070">
    <property type="entry name" value="YjfB_motility"/>
    <property type="match status" value="1"/>
</dbReference>
<evidence type="ECO:0000313" key="2">
    <source>
        <dbReference type="EMBL" id="TRW26828.1"/>
    </source>
</evidence>
<organism evidence="1 3">
    <name type="scientific">Criibacterium bergeronii</name>
    <dbReference type="NCBI Taxonomy" id="1871336"/>
    <lineage>
        <taxon>Bacteria</taxon>
        <taxon>Bacillati</taxon>
        <taxon>Bacillota</taxon>
        <taxon>Clostridia</taxon>
        <taxon>Peptostreptococcales</taxon>
        <taxon>Filifactoraceae</taxon>
        <taxon>Criibacterium</taxon>
    </lineage>
</organism>
<dbReference type="Proteomes" id="UP000093352">
    <property type="component" value="Unassembled WGS sequence"/>
</dbReference>
<comment type="caution">
    <text evidence="1">The sequence shown here is derived from an EMBL/GenBank/DDBJ whole genome shotgun (WGS) entry which is preliminary data.</text>
</comment>
<protein>
    <submittedName>
        <fullName evidence="1">Putative motility protein</fullName>
    </submittedName>
</protein>
<name>A0A371IN45_9FIRM</name>
<proteinExistence type="predicted"/>
<sequence>MDVAALSISLSSMKAASSVSTSIMKKTMDVVNENAQLMFQSMRQMELSVNPAVGSKFDMRI</sequence>
<evidence type="ECO:0000313" key="1">
    <source>
        <dbReference type="EMBL" id="RDY21904.1"/>
    </source>
</evidence>
<dbReference type="STRING" id="1871336.BBG48_07235"/>
<keyword evidence="3" id="KW-1185">Reference proteome</keyword>
<accession>A0A371IN45</accession>
<gene>
    <name evidence="1" type="ORF">BBG48_002190</name>
    <name evidence="2" type="ORF">FL857_05120</name>
</gene>
<dbReference type="EMBL" id="MBEW02000003">
    <property type="protein sequence ID" value="RDY21904.1"/>
    <property type="molecule type" value="Genomic_DNA"/>
</dbReference>
<dbReference type="AlphaFoldDB" id="A0A371IN45"/>
<dbReference type="EMBL" id="VJXW01000006">
    <property type="protein sequence ID" value="TRW26828.1"/>
    <property type="molecule type" value="Genomic_DNA"/>
</dbReference>
<evidence type="ECO:0000313" key="4">
    <source>
        <dbReference type="Proteomes" id="UP000319424"/>
    </source>
</evidence>
<dbReference type="Proteomes" id="UP000319424">
    <property type="component" value="Unassembled WGS sequence"/>
</dbReference>
<evidence type="ECO:0000313" key="3">
    <source>
        <dbReference type="Proteomes" id="UP000093352"/>
    </source>
</evidence>
<dbReference type="OrthoDB" id="1924973at2"/>
<dbReference type="RefSeq" id="WP_068914196.1">
    <property type="nucleotide sequence ID" value="NZ_MBEW02000003.1"/>
</dbReference>
<reference evidence="1" key="2">
    <citation type="submission" date="2018-07" db="EMBL/GenBank/DDBJ databases">
        <authorList>
            <person name="Quirk P.G."/>
            <person name="Krulwich T.A."/>
        </authorList>
    </citation>
    <scope>NUCLEOTIDE SEQUENCE</scope>
    <source>
        <strain evidence="1">CCRI-22567</strain>
    </source>
</reference>